<name>A0A0A1UDP4_ENTIV</name>
<dbReference type="InterPro" id="IPR011004">
    <property type="entry name" value="Trimer_LpxA-like_sf"/>
</dbReference>
<evidence type="ECO:0000256" key="2">
    <source>
        <dbReference type="ARBA" id="ARBA00022679"/>
    </source>
</evidence>
<protein>
    <recommendedName>
        <fullName evidence="5">Maltose O-acetyltransferase</fullName>
    </recommendedName>
</protein>
<dbReference type="GO" id="GO:0008374">
    <property type="term" value="F:O-acyltransferase activity"/>
    <property type="evidence" value="ECO:0007669"/>
    <property type="project" value="TreeGrafter"/>
</dbReference>
<dbReference type="RefSeq" id="XP_004261485.1">
    <property type="nucleotide sequence ID" value="XM_004261437.1"/>
</dbReference>
<dbReference type="InterPro" id="IPR001451">
    <property type="entry name" value="Hexapep"/>
</dbReference>
<sequence length="189" mass="21122">MTETHPNECDYMRQCKLYDTSAPYLLEDMYSCNKKTMTFNSTIDSERRVEILKTILKQCGENVTFIPPFYCDYGKYIEIGDYTTAGPNFTILDGNIVTIGKHVIIESNVTIMATSHPTDPMIRKAYYLYSLPIVVNDNVLIESNSVILPGIVIGKNSVIKAGSVVTKNVPENTIVEGNPAIEVGKIRIE</sequence>
<dbReference type="GO" id="GO:0016407">
    <property type="term" value="F:acetyltransferase activity"/>
    <property type="evidence" value="ECO:0007669"/>
    <property type="project" value="InterPro"/>
</dbReference>
<keyword evidence="4" id="KW-1185">Reference proteome</keyword>
<dbReference type="KEGG" id="eiv:EIN_340320"/>
<evidence type="ECO:0000313" key="3">
    <source>
        <dbReference type="EMBL" id="ELP94714.1"/>
    </source>
</evidence>
<dbReference type="SUPFAM" id="SSF51161">
    <property type="entry name" value="Trimeric LpxA-like enzymes"/>
    <property type="match status" value="1"/>
</dbReference>
<evidence type="ECO:0000256" key="1">
    <source>
        <dbReference type="ARBA" id="ARBA00007274"/>
    </source>
</evidence>
<dbReference type="Proteomes" id="UP000014680">
    <property type="component" value="Unassembled WGS sequence"/>
</dbReference>
<evidence type="ECO:0008006" key="5">
    <source>
        <dbReference type="Google" id="ProtNLM"/>
    </source>
</evidence>
<dbReference type="GeneID" id="14893692"/>
<organism evidence="3 4">
    <name type="scientific">Entamoeba invadens IP1</name>
    <dbReference type="NCBI Taxonomy" id="370355"/>
    <lineage>
        <taxon>Eukaryota</taxon>
        <taxon>Amoebozoa</taxon>
        <taxon>Evosea</taxon>
        <taxon>Archamoebae</taxon>
        <taxon>Mastigamoebida</taxon>
        <taxon>Entamoebidae</taxon>
        <taxon>Entamoeba</taxon>
    </lineage>
</organism>
<evidence type="ECO:0000313" key="4">
    <source>
        <dbReference type="Proteomes" id="UP000014680"/>
    </source>
</evidence>
<reference evidence="3 4" key="1">
    <citation type="submission" date="2012-10" db="EMBL/GenBank/DDBJ databases">
        <authorList>
            <person name="Zafar N."/>
            <person name="Inman J."/>
            <person name="Hall N."/>
            <person name="Lorenzi H."/>
            <person name="Caler E."/>
        </authorList>
    </citation>
    <scope>NUCLEOTIDE SEQUENCE [LARGE SCALE GENOMIC DNA]</scope>
    <source>
        <strain evidence="3 4">IP1</strain>
    </source>
</reference>
<dbReference type="InterPro" id="IPR051159">
    <property type="entry name" value="Hexapeptide_acetyltransf"/>
</dbReference>
<comment type="similarity">
    <text evidence="1">Belongs to the transferase hexapeptide repeat family.</text>
</comment>
<dbReference type="EMBL" id="KB206175">
    <property type="protein sequence ID" value="ELP94714.1"/>
    <property type="molecule type" value="Genomic_DNA"/>
</dbReference>
<gene>
    <name evidence="3" type="ORF">EIN_340320</name>
</gene>
<keyword evidence="2" id="KW-0808">Transferase</keyword>
<dbReference type="OrthoDB" id="27035at2759"/>
<dbReference type="Pfam" id="PF00132">
    <property type="entry name" value="Hexapep"/>
    <property type="match status" value="1"/>
</dbReference>
<dbReference type="PANTHER" id="PTHR23416:SF23">
    <property type="entry name" value="ACETYLTRANSFERASE C18B11.09C-RELATED"/>
    <property type="match status" value="1"/>
</dbReference>
<dbReference type="VEuPathDB" id="AmoebaDB:EIN_340320"/>
<proteinExistence type="inferred from homology"/>
<dbReference type="PANTHER" id="PTHR23416">
    <property type="entry name" value="SIALIC ACID SYNTHASE-RELATED"/>
    <property type="match status" value="1"/>
</dbReference>
<dbReference type="Gene3D" id="2.160.10.10">
    <property type="entry name" value="Hexapeptide repeat proteins"/>
    <property type="match status" value="1"/>
</dbReference>
<accession>A0A0A1UDP4</accession>
<dbReference type="AlphaFoldDB" id="A0A0A1UDP4"/>
<dbReference type="CDD" id="cd03357">
    <property type="entry name" value="LbH_MAT_GAT"/>
    <property type="match status" value="1"/>
</dbReference>